<organism evidence="1 2">
    <name type="scientific">Portunus trituberculatus</name>
    <name type="common">Swimming crab</name>
    <name type="synonym">Neptunus trituberculatus</name>
    <dbReference type="NCBI Taxonomy" id="210409"/>
    <lineage>
        <taxon>Eukaryota</taxon>
        <taxon>Metazoa</taxon>
        <taxon>Ecdysozoa</taxon>
        <taxon>Arthropoda</taxon>
        <taxon>Crustacea</taxon>
        <taxon>Multicrustacea</taxon>
        <taxon>Malacostraca</taxon>
        <taxon>Eumalacostraca</taxon>
        <taxon>Eucarida</taxon>
        <taxon>Decapoda</taxon>
        <taxon>Pleocyemata</taxon>
        <taxon>Brachyura</taxon>
        <taxon>Eubrachyura</taxon>
        <taxon>Portunoidea</taxon>
        <taxon>Portunidae</taxon>
        <taxon>Portuninae</taxon>
        <taxon>Portunus</taxon>
    </lineage>
</organism>
<dbReference type="AlphaFoldDB" id="A0A5B7CQK0"/>
<gene>
    <name evidence="1" type="ORF">E2C01_004659</name>
</gene>
<proteinExistence type="predicted"/>
<evidence type="ECO:0000313" key="2">
    <source>
        <dbReference type="Proteomes" id="UP000324222"/>
    </source>
</evidence>
<evidence type="ECO:0000313" key="1">
    <source>
        <dbReference type="EMBL" id="MPC11982.1"/>
    </source>
</evidence>
<reference evidence="1 2" key="1">
    <citation type="submission" date="2019-05" db="EMBL/GenBank/DDBJ databases">
        <title>Another draft genome of Portunus trituberculatus and its Hox gene families provides insights of decapod evolution.</title>
        <authorList>
            <person name="Jeong J.-H."/>
            <person name="Song I."/>
            <person name="Kim S."/>
            <person name="Choi T."/>
            <person name="Kim D."/>
            <person name="Ryu S."/>
            <person name="Kim W."/>
        </authorList>
    </citation>
    <scope>NUCLEOTIDE SEQUENCE [LARGE SCALE GENOMIC DNA]</scope>
    <source>
        <tissue evidence="1">Muscle</tissue>
    </source>
</reference>
<sequence>MYKALLIPRLSHTSLLSIVWRGQIESRLEQPHYVKHSACKFSLSNPRDGINVDESTSSSSSNIGTPAKDTAMVVQSFVLPVLLVAEIVQQASRPPEGQIGLPHYHFHETLAGKRKLNRDIREGICYYGYVEF</sequence>
<name>A0A5B7CQK0_PORTR</name>
<accession>A0A5B7CQK0</accession>
<protein>
    <submittedName>
        <fullName evidence="1">Uncharacterized protein</fullName>
    </submittedName>
</protein>
<dbReference type="Proteomes" id="UP000324222">
    <property type="component" value="Unassembled WGS sequence"/>
</dbReference>
<dbReference type="EMBL" id="VSRR010000191">
    <property type="protein sequence ID" value="MPC11982.1"/>
    <property type="molecule type" value="Genomic_DNA"/>
</dbReference>
<keyword evidence="2" id="KW-1185">Reference proteome</keyword>
<comment type="caution">
    <text evidence="1">The sequence shown here is derived from an EMBL/GenBank/DDBJ whole genome shotgun (WGS) entry which is preliminary data.</text>
</comment>